<gene>
    <name evidence="3" type="ORF">K8N75_08830</name>
</gene>
<sequence length="243" mass="27848">MMEIKMHDGPARLGKYSGIETPAIIDVEKSLKILKDEPMPYNVPKKLASWSVNCTVENARLSDETGVGVVHGSKYPDLRVHCAKELEDLGNTVLMIANPEELMKRSRDLVEILVMIRENINPNTMIYFPLAEPSFIPFLAYVGVDLFDNTSGMFYASLNTMLTPSMKYDLEKYKIFDMNQDELIDYNTKTMEFSIKEVQEHIKNGTLRNLVEERSCSSPEAMTALRLLDRDHSDFLDKYTQLY</sequence>
<dbReference type="InterPro" id="IPR002616">
    <property type="entry name" value="tRNA_ribo_trans-like"/>
</dbReference>
<feature type="domain" description="tRNA-guanine(15) transglycosylase-like" evidence="2">
    <location>
        <begin position="36"/>
        <end position="176"/>
    </location>
</feature>
<dbReference type="Pfam" id="PF01702">
    <property type="entry name" value="TGT"/>
    <property type="match status" value="1"/>
</dbReference>
<dbReference type="SUPFAM" id="SSF51713">
    <property type="entry name" value="tRNA-guanine transglycosylase"/>
    <property type="match status" value="1"/>
</dbReference>
<dbReference type="GO" id="GO:0002099">
    <property type="term" value="P:tRNA wobble guanine modification"/>
    <property type="evidence" value="ECO:0007669"/>
    <property type="project" value="TreeGrafter"/>
</dbReference>
<reference evidence="4" key="1">
    <citation type="journal article" date="2022" name="Microbiol. Resour. Announc.">
        <title>Draft Genome Sequence of a Methanogenic Archaeon from West Spitsbergen Permafrost.</title>
        <authorList>
            <person name="Trubitsyn V."/>
            <person name="Rivkina E."/>
            <person name="Shcherbakova V."/>
        </authorList>
    </citation>
    <scope>NUCLEOTIDE SEQUENCE [LARGE SCALE GENOMIC DNA]</scope>
    <source>
        <strain evidence="4">VT</strain>
    </source>
</reference>
<dbReference type="GO" id="GO:0005737">
    <property type="term" value="C:cytoplasm"/>
    <property type="evidence" value="ECO:0007669"/>
    <property type="project" value="TreeGrafter"/>
</dbReference>
<dbReference type="InterPro" id="IPR050076">
    <property type="entry name" value="ArchSynthase1/Queuine_TRR"/>
</dbReference>
<keyword evidence="4" id="KW-1185">Reference proteome</keyword>
<evidence type="ECO:0000313" key="3">
    <source>
        <dbReference type="EMBL" id="MBZ2166142.1"/>
    </source>
</evidence>
<dbReference type="PANTHER" id="PTHR46499:SF2">
    <property type="entry name" value="ARCHAEOSINE SYNTHASE"/>
    <property type="match status" value="1"/>
</dbReference>
<evidence type="ECO:0000313" key="4">
    <source>
        <dbReference type="Proteomes" id="UP000825933"/>
    </source>
</evidence>
<organism evidence="3 4">
    <name type="scientific">Methanobacterium spitsbergense</name>
    <dbReference type="NCBI Taxonomy" id="2874285"/>
    <lineage>
        <taxon>Archaea</taxon>
        <taxon>Methanobacteriati</taxon>
        <taxon>Methanobacteriota</taxon>
        <taxon>Methanomada group</taxon>
        <taxon>Methanobacteria</taxon>
        <taxon>Methanobacteriales</taxon>
        <taxon>Methanobacteriaceae</taxon>
        <taxon>Methanobacterium</taxon>
    </lineage>
</organism>
<dbReference type="EMBL" id="JAIOUQ010000009">
    <property type="protein sequence ID" value="MBZ2166142.1"/>
    <property type="molecule type" value="Genomic_DNA"/>
</dbReference>
<dbReference type="PANTHER" id="PTHR46499">
    <property type="entry name" value="QUEUINE TRNA-RIBOSYLTRANSFERASE"/>
    <property type="match status" value="1"/>
</dbReference>
<dbReference type="AlphaFoldDB" id="A0A8T5UQ83"/>
<dbReference type="Gene3D" id="3.20.20.105">
    <property type="entry name" value="Queuine tRNA-ribosyltransferase-like"/>
    <property type="match status" value="1"/>
</dbReference>
<evidence type="ECO:0000259" key="2">
    <source>
        <dbReference type="Pfam" id="PF01702"/>
    </source>
</evidence>
<proteinExistence type="predicted"/>
<dbReference type="InterPro" id="IPR036511">
    <property type="entry name" value="TGT-like_sf"/>
</dbReference>
<keyword evidence="1" id="KW-0819">tRNA processing</keyword>
<evidence type="ECO:0000256" key="1">
    <source>
        <dbReference type="ARBA" id="ARBA00022694"/>
    </source>
</evidence>
<comment type="caution">
    <text evidence="3">The sequence shown here is derived from an EMBL/GenBank/DDBJ whole genome shotgun (WGS) entry which is preliminary data.</text>
</comment>
<dbReference type="Proteomes" id="UP000825933">
    <property type="component" value="Unassembled WGS sequence"/>
</dbReference>
<name>A0A8T5UQ83_9EURY</name>
<protein>
    <submittedName>
        <fullName evidence="3">Archaeosine tRNA-ribosyltransferase</fullName>
    </submittedName>
</protein>
<accession>A0A8T5UQ83</accession>